<dbReference type="EMBL" id="JAHFYH010000106">
    <property type="protein sequence ID" value="KAH0212856.1"/>
    <property type="molecule type" value="Genomic_DNA"/>
</dbReference>
<name>A0A9P8G8B5_AURME</name>
<dbReference type="Gene3D" id="3.40.50.1110">
    <property type="entry name" value="SGNH hydrolase"/>
    <property type="match status" value="1"/>
</dbReference>
<dbReference type="Pfam" id="PF01764">
    <property type="entry name" value="Lipase_3"/>
    <property type="match status" value="1"/>
</dbReference>
<dbReference type="Proteomes" id="UP000767238">
    <property type="component" value="Unassembled WGS sequence"/>
</dbReference>
<dbReference type="PANTHER" id="PTHR43784">
    <property type="entry name" value="GDSL-LIKE LIPASE/ACYLHYDROLASE, PUTATIVE (AFU_ORTHOLOGUE AFUA_2G00820)-RELATED"/>
    <property type="match status" value="1"/>
</dbReference>
<dbReference type="GO" id="GO:0006629">
    <property type="term" value="P:lipid metabolic process"/>
    <property type="evidence" value="ECO:0007669"/>
    <property type="project" value="InterPro"/>
</dbReference>
<dbReference type="CDD" id="cd01830">
    <property type="entry name" value="XynE_like"/>
    <property type="match status" value="1"/>
</dbReference>
<dbReference type="InterPro" id="IPR053140">
    <property type="entry name" value="GDSL_Rv0518-like"/>
</dbReference>
<organism evidence="4 5">
    <name type="scientific">Aureobasidium melanogenum</name>
    <name type="common">Aureobasidium pullulans var. melanogenum</name>
    <dbReference type="NCBI Taxonomy" id="46634"/>
    <lineage>
        <taxon>Eukaryota</taxon>
        <taxon>Fungi</taxon>
        <taxon>Dikarya</taxon>
        <taxon>Ascomycota</taxon>
        <taxon>Pezizomycotina</taxon>
        <taxon>Dothideomycetes</taxon>
        <taxon>Dothideomycetidae</taxon>
        <taxon>Dothideales</taxon>
        <taxon>Saccotheciaceae</taxon>
        <taxon>Aureobasidium</taxon>
    </lineage>
</organism>
<evidence type="ECO:0000313" key="4">
    <source>
        <dbReference type="EMBL" id="KAH0212856.1"/>
    </source>
</evidence>
<dbReference type="InterPro" id="IPR013830">
    <property type="entry name" value="SGNH_hydro"/>
</dbReference>
<feature type="domain" description="SGNH hydrolase-type esterase" evidence="3">
    <location>
        <begin position="514"/>
        <end position="709"/>
    </location>
</feature>
<evidence type="ECO:0000256" key="1">
    <source>
        <dbReference type="SAM" id="MobiDB-lite"/>
    </source>
</evidence>
<feature type="non-terminal residue" evidence="4">
    <location>
        <position position="730"/>
    </location>
</feature>
<reference evidence="4" key="1">
    <citation type="journal article" date="2021" name="J Fungi (Basel)">
        <title>Virulence traits and population genomics of the black yeast Aureobasidium melanogenum.</title>
        <authorList>
            <person name="Cernosa A."/>
            <person name="Sun X."/>
            <person name="Gostincar C."/>
            <person name="Fang C."/>
            <person name="Gunde-Cimerman N."/>
            <person name="Song Z."/>
        </authorList>
    </citation>
    <scope>NUCLEOTIDE SEQUENCE</scope>
    <source>
        <strain evidence="4">EXF-8016</strain>
    </source>
</reference>
<proteinExistence type="predicted"/>
<comment type="caution">
    <text evidence="4">The sequence shown here is derived from an EMBL/GenBank/DDBJ whole genome shotgun (WGS) entry which is preliminary data.</text>
</comment>
<dbReference type="InterPro" id="IPR036514">
    <property type="entry name" value="SGNH_hydro_sf"/>
</dbReference>
<dbReference type="InterPro" id="IPR002921">
    <property type="entry name" value="Fungal_lipase-type"/>
</dbReference>
<dbReference type="Pfam" id="PF13472">
    <property type="entry name" value="Lipase_GDSL_2"/>
    <property type="match status" value="1"/>
</dbReference>
<gene>
    <name evidence="4" type="ORF">KCV03_g9151</name>
</gene>
<reference evidence="4" key="2">
    <citation type="submission" date="2021-08" db="EMBL/GenBank/DDBJ databases">
        <authorList>
            <person name="Gostincar C."/>
            <person name="Sun X."/>
            <person name="Song Z."/>
            <person name="Gunde-Cimerman N."/>
        </authorList>
    </citation>
    <scope>NUCLEOTIDE SEQUENCE</scope>
    <source>
        <strain evidence="4">EXF-8016</strain>
    </source>
</reference>
<evidence type="ECO:0000259" key="3">
    <source>
        <dbReference type="Pfam" id="PF13472"/>
    </source>
</evidence>
<dbReference type="Gene3D" id="3.40.50.1820">
    <property type="entry name" value="alpha/beta hydrolase"/>
    <property type="match status" value="1"/>
</dbReference>
<feature type="compositionally biased region" description="Pro residues" evidence="1">
    <location>
        <begin position="281"/>
        <end position="299"/>
    </location>
</feature>
<dbReference type="OrthoDB" id="10071171at2759"/>
<evidence type="ECO:0000313" key="5">
    <source>
        <dbReference type="Proteomes" id="UP000767238"/>
    </source>
</evidence>
<dbReference type="CDD" id="cd00519">
    <property type="entry name" value="Lipase_3"/>
    <property type="match status" value="1"/>
</dbReference>
<dbReference type="SUPFAM" id="SSF52266">
    <property type="entry name" value="SGNH hydrolase"/>
    <property type="match status" value="1"/>
</dbReference>
<accession>A0A9P8G8B5</accession>
<evidence type="ECO:0000259" key="2">
    <source>
        <dbReference type="Pfam" id="PF01764"/>
    </source>
</evidence>
<feature type="domain" description="Fungal lipase-type" evidence="2">
    <location>
        <begin position="89"/>
        <end position="227"/>
    </location>
</feature>
<sequence>MKMNRPEPSSMVQGSALPPRSVANQTNSLPFPVGDFTKTVASVQNTYCGATDNVPGIQFGDQTLLYAYGDGNLAQRTNIYHSDSLGIIVAYEGTNLSSLVSILHDVDVVMVLPDADLGLPLGALVFNGWQVAFDATWLQVKQGLSDAIVEYPDDPIIVTGHSLGAAIATLASLAINQAFPNKIKEVIVYGPPRVGNPTFADAYDGVFLGKYTGVSNGQDWVQNVPTQEMGYRHPTGIVWINPANSTSWTYFNQQEPVNGPDSVPLEPFYPAYTGLVSCVPTGPPAGPPPGPSTGPPGPSPGTENYHWVNTWVSMQQVAEYTNLPGPGYYNQSNLVFPDSTIRQTIHTSIGGQQIRLTISNQNGVVNLPITAVTVALPIQNPNAVQTTLNGTVLGAPYPAGTGSRIIDTNTIRQVTFSGNSSIIIPDGSLAVSDPIDFPIAAQSELSISIYLKDGQNSSIITSHPGSRTNSYYGMGNQVNNYNITGDNVVSQQHWFFISALEVWSPPQTSAFYIIGDSITDGRGSWNNGNNKWTDNLLARMQKNPATSNIAVGNQGAGGNRVLTDGNGPNAMGRVERDVVAQPGANYAMIFEGVNDIGTAGLDEASQEMVYQRLIQAYKQMVTRMHTFGIPVFGATITPIGAANATAGTYTQPQRVATVNRVNDFIRNSKTFDAVFDFNAWLADPDMPTQLNPLYDSGDFLHPNELGYQVLADKFDLGVFERFKGGVCGYV</sequence>
<dbReference type="InterPro" id="IPR029058">
    <property type="entry name" value="AB_hydrolase_fold"/>
</dbReference>
<dbReference type="SUPFAM" id="SSF53474">
    <property type="entry name" value="alpha/beta-Hydrolases"/>
    <property type="match status" value="1"/>
</dbReference>
<dbReference type="PANTHER" id="PTHR43784:SF3">
    <property type="entry name" value="GDSL FAMILY LIPASE"/>
    <property type="match status" value="1"/>
</dbReference>
<protein>
    <submittedName>
        <fullName evidence="4">Extracellular GDSL-like lipase/acylhydrolase</fullName>
    </submittedName>
</protein>
<dbReference type="AlphaFoldDB" id="A0A9P8G8B5"/>
<feature type="region of interest" description="Disordered" evidence="1">
    <location>
        <begin position="280"/>
        <end position="302"/>
    </location>
</feature>